<keyword evidence="2" id="KW-1185">Reference proteome</keyword>
<protein>
    <recommendedName>
        <fullName evidence="3">Copia protein</fullName>
    </recommendedName>
</protein>
<gene>
    <name evidence="1" type="ORF">CR513_58342</name>
</gene>
<evidence type="ECO:0000313" key="2">
    <source>
        <dbReference type="Proteomes" id="UP000257109"/>
    </source>
</evidence>
<feature type="non-terminal residue" evidence="1">
    <location>
        <position position="128"/>
    </location>
</feature>
<sequence length="128" mass="14742">MTNLVSQNKIENKIRIVLKGKETIVPKSHSDFKLISNLLEKGYKVLFEHKNRVIKDTNNIEVIKVQIKDKSFEQIIGEEDKNEGLESNEEHKDTCVLKKLDVKESEDADEEPPSNIYQKCNVATMKLT</sequence>
<name>A0A371EB61_MUCPR</name>
<reference evidence="1" key="1">
    <citation type="submission" date="2018-05" db="EMBL/GenBank/DDBJ databases">
        <title>Draft genome of Mucuna pruriens seed.</title>
        <authorList>
            <person name="Nnadi N.E."/>
            <person name="Vos R."/>
            <person name="Hasami M.H."/>
            <person name="Devisetty U.K."/>
            <person name="Aguiy J.C."/>
        </authorList>
    </citation>
    <scope>NUCLEOTIDE SEQUENCE [LARGE SCALE GENOMIC DNA]</scope>
    <source>
        <strain evidence="1">JCA_2017</strain>
    </source>
</reference>
<feature type="non-terminal residue" evidence="1">
    <location>
        <position position="1"/>
    </location>
</feature>
<dbReference type="EMBL" id="QJKJ01015007">
    <property type="protein sequence ID" value="RDX63256.1"/>
    <property type="molecule type" value="Genomic_DNA"/>
</dbReference>
<evidence type="ECO:0000313" key="1">
    <source>
        <dbReference type="EMBL" id="RDX63256.1"/>
    </source>
</evidence>
<dbReference type="Proteomes" id="UP000257109">
    <property type="component" value="Unassembled WGS sequence"/>
</dbReference>
<organism evidence="1 2">
    <name type="scientific">Mucuna pruriens</name>
    <name type="common">Velvet bean</name>
    <name type="synonym">Dolichos pruriens</name>
    <dbReference type="NCBI Taxonomy" id="157652"/>
    <lineage>
        <taxon>Eukaryota</taxon>
        <taxon>Viridiplantae</taxon>
        <taxon>Streptophyta</taxon>
        <taxon>Embryophyta</taxon>
        <taxon>Tracheophyta</taxon>
        <taxon>Spermatophyta</taxon>
        <taxon>Magnoliopsida</taxon>
        <taxon>eudicotyledons</taxon>
        <taxon>Gunneridae</taxon>
        <taxon>Pentapetalae</taxon>
        <taxon>rosids</taxon>
        <taxon>fabids</taxon>
        <taxon>Fabales</taxon>
        <taxon>Fabaceae</taxon>
        <taxon>Papilionoideae</taxon>
        <taxon>50 kb inversion clade</taxon>
        <taxon>NPAAA clade</taxon>
        <taxon>indigoferoid/millettioid clade</taxon>
        <taxon>Phaseoleae</taxon>
        <taxon>Mucuna</taxon>
    </lineage>
</organism>
<accession>A0A371EB61</accession>
<dbReference type="OrthoDB" id="1072921at2759"/>
<comment type="caution">
    <text evidence="1">The sequence shown here is derived from an EMBL/GenBank/DDBJ whole genome shotgun (WGS) entry which is preliminary data.</text>
</comment>
<evidence type="ECO:0008006" key="3">
    <source>
        <dbReference type="Google" id="ProtNLM"/>
    </source>
</evidence>
<proteinExistence type="predicted"/>
<dbReference type="AlphaFoldDB" id="A0A371EB61"/>